<evidence type="ECO:0000256" key="3">
    <source>
        <dbReference type="ARBA" id="ARBA00022833"/>
    </source>
</evidence>
<dbReference type="PANTHER" id="PTHR24103">
    <property type="entry name" value="E3 UBIQUITIN-PROTEIN LIGASE TRIM"/>
    <property type="match status" value="1"/>
</dbReference>
<evidence type="ECO:0000256" key="4">
    <source>
        <dbReference type="PROSITE-ProRule" id="PRU00175"/>
    </source>
</evidence>
<evidence type="ECO:0000256" key="1">
    <source>
        <dbReference type="ARBA" id="ARBA00022723"/>
    </source>
</evidence>
<accession>A0AA40I531</accession>
<dbReference type="Proteomes" id="UP001177744">
    <property type="component" value="Unassembled WGS sequence"/>
</dbReference>
<feature type="domain" description="RING-type" evidence="6">
    <location>
        <begin position="134"/>
        <end position="172"/>
    </location>
</feature>
<evidence type="ECO:0000259" key="6">
    <source>
        <dbReference type="PROSITE" id="PS50089"/>
    </source>
</evidence>
<comment type="caution">
    <text evidence="7">The sequence shown here is derived from an EMBL/GenBank/DDBJ whole genome shotgun (WGS) entry which is preliminary data.</text>
</comment>
<proteinExistence type="predicted"/>
<dbReference type="AlphaFoldDB" id="A0AA40I531"/>
<keyword evidence="2 4" id="KW-0863">Zinc-finger</keyword>
<feature type="chain" id="PRO_5041217914" description="RING-type domain-containing protein" evidence="5">
    <location>
        <begin position="22"/>
        <end position="221"/>
    </location>
</feature>
<evidence type="ECO:0000313" key="7">
    <source>
        <dbReference type="EMBL" id="KAK1343119.1"/>
    </source>
</evidence>
<dbReference type="InterPro" id="IPR013083">
    <property type="entry name" value="Znf_RING/FYVE/PHD"/>
</dbReference>
<dbReference type="GO" id="GO:0008270">
    <property type="term" value="F:zinc ion binding"/>
    <property type="evidence" value="ECO:0007669"/>
    <property type="project" value="UniProtKB-KW"/>
</dbReference>
<protein>
    <recommendedName>
        <fullName evidence="6">RING-type domain-containing protein</fullName>
    </recommendedName>
</protein>
<sequence length="221" mass="24072">MPVQWCTLLLVLLLLWLGLHGSLWLVFGLGPSTGYQRFPLSFGFQRLMCPEGPVPTAPGPADQPGVRRGAVSCPAVGASVCAQLACRWPGDSPGPGGAGAELNLLKKHASVPSFTQGTMAGEGAVAKLQTEINCPICLDNLRDPVTIECGHNFCRSCIQQSWANMQDRFPCPRYMRSSTQLGRMVDSTKLLQVTRGKMKQQEERRLCEQHNQALTLFCEGT</sequence>
<dbReference type="PROSITE" id="PS00518">
    <property type="entry name" value="ZF_RING_1"/>
    <property type="match status" value="1"/>
</dbReference>
<keyword evidence="5" id="KW-0732">Signal</keyword>
<evidence type="ECO:0000256" key="5">
    <source>
        <dbReference type="SAM" id="SignalP"/>
    </source>
</evidence>
<gene>
    <name evidence="7" type="ORF">QTO34_015892</name>
</gene>
<feature type="signal peptide" evidence="5">
    <location>
        <begin position="1"/>
        <end position="21"/>
    </location>
</feature>
<dbReference type="InterPro" id="IPR017907">
    <property type="entry name" value="Znf_RING_CS"/>
</dbReference>
<evidence type="ECO:0000256" key="2">
    <source>
        <dbReference type="ARBA" id="ARBA00022771"/>
    </source>
</evidence>
<dbReference type="InterPro" id="IPR050143">
    <property type="entry name" value="TRIM/RBCC"/>
</dbReference>
<keyword evidence="8" id="KW-1185">Reference proteome</keyword>
<dbReference type="PROSITE" id="PS50089">
    <property type="entry name" value="ZF_RING_2"/>
    <property type="match status" value="1"/>
</dbReference>
<keyword evidence="1" id="KW-0479">Metal-binding</keyword>
<dbReference type="Gene3D" id="3.30.40.10">
    <property type="entry name" value="Zinc/RING finger domain, C3HC4 (zinc finger)"/>
    <property type="match status" value="1"/>
</dbReference>
<keyword evidence="3" id="KW-0862">Zinc</keyword>
<dbReference type="SUPFAM" id="SSF57850">
    <property type="entry name" value="RING/U-box"/>
    <property type="match status" value="1"/>
</dbReference>
<dbReference type="Pfam" id="PF15227">
    <property type="entry name" value="zf-C3HC4_4"/>
    <property type="match status" value="1"/>
</dbReference>
<evidence type="ECO:0000313" key="8">
    <source>
        <dbReference type="Proteomes" id="UP001177744"/>
    </source>
</evidence>
<dbReference type="SMART" id="SM00184">
    <property type="entry name" value="RING"/>
    <property type="match status" value="1"/>
</dbReference>
<dbReference type="InterPro" id="IPR001841">
    <property type="entry name" value="Znf_RING"/>
</dbReference>
<name>A0AA40I531_CNENI</name>
<dbReference type="EMBL" id="JAULJE010000005">
    <property type="protein sequence ID" value="KAK1343119.1"/>
    <property type="molecule type" value="Genomic_DNA"/>
</dbReference>
<organism evidence="7 8">
    <name type="scientific">Cnephaeus nilssonii</name>
    <name type="common">Northern bat</name>
    <name type="synonym">Eptesicus nilssonii</name>
    <dbReference type="NCBI Taxonomy" id="3371016"/>
    <lineage>
        <taxon>Eukaryota</taxon>
        <taxon>Metazoa</taxon>
        <taxon>Chordata</taxon>
        <taxon>Craniata</taxon>
        <taxon>Vertebrata</taxon>
        <taxon>Euteleostomi</taxon>
        <taxon>Mammalia</taxon>
        <taxon>Eutheria</taxon>
        <taxon>Laurasiatheria</taxon>
        <taxon>Chiroptera</taxon>
        <taxon>Yangochiroptera</taxon>
        <taxon>Vespertilionidae</taxon>
        <taxon>Cnephaeus</taxon>
    </lineage>
</organism>
<reference evidence="7" key="1">
    <citation type="submission" date="2023-06" db="EMBL/GenBank/DDBJ databases">
        <title>Reference genome for the Northern bat (Eptesicus nilssonii), a most northern bat species.</title>
        <authorList>
            <person name="Laine V.N."/>
            <person name="Pulliainen A.T."/>
            <person name="Lilley T.M."/>
        </authorList>
    </citation>
    <scope>NUCLEOTIDE SEQUENCE</scope>
    <source>
        <strain evidence="7">BLF_Eptnil</strain>
        <tissue evidence="7">Kidney</tissue>
    </source>
</reference>